<evidence type="ECO:0000256" key="2">
    <source>
        <dbReference type="ARBA" id="ARBA00010430"/>
    </source>
</evidence>
<dbReference type="InterPro" id="IPR013174">
    <property type="entry name" value="DPM3"/>
</dbReference>
<evidence type="ECO:0000256" key="7">
    <source>
        <dbReference type="RuleBase" id="RU365085"/>
    </source>
</evidence>
<evidence type="ECO:0000256" key="5">
    <source>
        <dbReference type="ARBA" id="ARBA00022989"/>
    </source>
</evidence>
<comment type="function">
    <text evidence="7">Stabilizer subunit of the dolichol-phosphate mannose (DPM) synthase complex; tethers catalytic subunit to the ER.</text>
</comment>
<dbReference type="AlphaFoldDB" id="A0A6S8RS00"/>
<comment type="subcellular location">
    <subcellularLocation>
        <location evidence="1 7">Endoplasmic reticulum membrane</location>
        <topology evidence="1 7">Multi-pass membrane protein</topology>
    </subcellularLocation>
</comment>
<evidence type="ECO:0000256" key="4">
    <source>
        <dbReference type="ARBA" id="ARBA00022824"/>
    </source>
</evidence>
<accession>A0A6S8RS00</accession>
<dbReference type="Pfam" id="PF08285">
    <property type="entry name" value="DPM3"/>
    <property type="match status" value="1"/>
</dbReference>
<gene>
    <name evidence="8" type="ORF">CDEB00056_LOCUS3091</name>
    <name evidence="9" type="ORF">CDEB00056_LOCUS3092</name>
</gene>
<dbReference type="GO" id="GO:0005789">
    <property type="term" value="C:endoplasmic reticulum membrane"/>
    <property type="evidence" value="ECO:0007669"/>
    <property type="project" value="UniProtKB-SubCell"/>
</dbReference>
<reference evidence="9" key="1">
    <citation type="submission" date="2021-01" db="EMBL/GenBank/DDBJ databases">
        <authorList>
            <person name="Corre E."/>
            <person name="Pelletier E."/>
            <person name="Niang G."/>
            <person name="Scheremetjew M."/>
            <person name="Finn R."/>
            <person name="Kale V."/>
            <person name="Holt S."/>
            <person name="Cochrane G."/>
            <person name="Meng A."/>
            <person name="Brown T."/>
            <person name="Cohen L."/>
        </authorList>
    </citation>
    <scope>NUCLEOTIDE SEQUENCE</scope>
    <source>
        <strain evidence="9">MM31A-1</strain>
    </source>
</reference>
<sequence>MTLMSEKPMLRYQMFCMYTFLFLGLYIALKSEAEEGSIVDYSPLFAVMAMGGFAAFSIVNGVYNLKDCPEAAREVERDVKEAISAMSKKGIIELNSDSD</sequence>
<dbReference type="UniPathway" id="UPA00378"/>
<organism evidence="9">
    <name type="scientific">Chaetoceros debilis</name>
    <dbReference type="NCBI Taxonomy" id="122233"/>
    <lineage>
        <taxon>Eukaryota</taxon>
        <taxon>Sar</taxon>
        <taxon>Stramenopiles</taxon>
        <taxon>Ochrophyta</taxon>
        <taxon>Bacillariophyta</taxon>
        <taxon>Coscinodiscophyceae</taxon>
        <taxon>Chaetocerotophycidae</taxon>
        <taxon>Chaetocerotales</taxon>
        <taxon>Chaetocerotaceae</taxon>
        <taxon>Chaetoceros</taxon>
    </lineage>
</organism>
<evidence type="ECO:0000256" key="1">
    <source>
        <dbReference type="ARBA" id="ARBA00004477"/>
    </source>
</evidence>
<keyword evidence="4 7" id="KW-0256">Endoplasmic reticulum</keyword>
<proteinExistence type="inferred from homology"/>
<feature type="transmembrane region" description="Helical" evidence="7">
    <location>
        <begin position="43"/>
        <end position="63"/>
    </location>
</feature>
<comment type="caution">
    <text evidence="7">Lacks conserved residue(s) required for the propagation of feature annotation.</text>
</comment>
<evidence type="ECO:0000313" key="8">
    <source>
        <dbReference type="EMBL" id="CAE0458250.1"/>
    </source>
</evidence>
<keyword evidence="3 7" id="KW-0812">Transmembrane</keyword>
<name>A0A6S8RS00_9STRA</name>
<protein>
    <recommendedName>
        <fullName evidence="7">Dolichol-phosphate mannosyltransferase subunit 3</fullName>
    </recommendedName>
</protein>
<dbReference type="EMBL" id="HBIO01004506">
    <property type="protein sequence ID" value="CAE0458250.1"/>
    <property type="molecule type" value="Transcribed_RNA"/>
</dbReference>
<evidence type="ECO:0000256" key="6">
    <source>
        <dbReference type="ARBA" id="ARBA00023136"/>
    </source>
</evidence>
<comment type="pathway">
    <text evidence="7">Protein modification; protein glycosylation.</text>
</comment>
<keyword evidence="6 7" id="KW-0472">Membrane</keyword>
<evidence type="ECO:0000256" key="3">
    <source>
        <dbReference type="ARBA" id="ARBA00022692"/>
    </source>
</evidence>
<keyword evidence="5 7" id="KW-1133">Transmembrane helix</keyword>
<comment type="subunit">
    <text evidence="7">Component of the dolichol-phosphate mannose (DPM) synthase complex.</text>
</comment>
<evidence type="ECO:0000313" key="9">
    <source>
        <dbReference type="EMBL" id="CAE0458251.1"/>
    </source>
</evidence>
<comment type="similarity">
    <text evidence="2 7">Belongs to the DPM3 family.</text>
</comment>
<dbReference type="EMBL" id="HBIO01004507">
    <property type="protein sequence ID" value="CAE0458251.1"/>
    <property type="molecule type" value="Transcribed_RNA"/>
</dbReference>